<dbReference type="EMBL" id="LSLI01000170">
    <property type="protein sequence ID" value="KXS30675.1"/>
    <property type="molecule type" value="Genomic_DNA"/>
</dbReference>
<evidence type="ECO:0000313" key="1">
    <source>
        <dbReference type="EMBL" id="KXS30675.1"/>
    </source>
</evidence>
<reference evidence="1 2" key="1">
    <citation type="submission" date="2016-02" db="EMBL/GenBank/DDBJ databases">
        <authorList>
            <person name="Wen L."/>
            <person name="He K."/>
            <person name="Yang H."/>
        </authorList>
    </citation>
    <scope>NUCLEOTIDE SEQUENCE [LARGE SCALE GENOMIC DNA]</scope>
    <source>
        <strain evidence="1">ShG14-8</strain>
    </source>
</reference>
<organism evidence="1 2">
    <name type="scientific">Candidatus Gallionella acididurans</name>
    <dbReference type="NCBI Taxonomy" id="1796491"/>
    <lineage>
        <taxon>Bacteria</taxon>
        <taxon>Pseudomonadati</taxon>
        <taxon>Pseudomonadota</taxon>
        <taxon>Betaproteobacteria</taxon>
        <taxon>Nitrosomonadales</taxon>
        <taxon>Gallionellaceae</taxon>
        <taxon>Gallionella</taxon>
    </lineage>
</organism>
<evidence type="ECO:0000313" key="2">
    <source>
        <dbReference type="Proteomes" id="UP000070578"/>
    </source>
</evidence>
<dbReference type="Proteomes" id="UP000070578">
    <property type="component" value="Unassembled WGS sequence"/>
</dbReference>
<dbReference type="InterPro" id="IPR013406">
    <property type="entry name" value="CHP02574_addiction_mod"/>
</dbReference>
<accession>A0A139BPQ5</accession>
<proteinExistence type="predicted"/>
<dbReference type="AlphaFoldDB" id="A0A139BPQ5"/>
<dbReference type="NCBIfam" id="TIGR02574">
    <property type="entry name" value="stabl_TIGR02574"/>
    <property type="match status" value="1"/>
</dbReference>
<reference evidence="1 2" key="2">
    <citation type="submission" date="2016-03" db="EMBL/GenBank/DDBJ databases">
        <title>New uncultured bacterium of the family Gallionellaceae from acid mine drainage: description and reconstruction of genome based on metagenomic analysis of microbial community.</title>
        <authorList>
            <person name="Kadnikov V."/>
            <person name="Ivasenko D."/>
            <person name="Beletsky A."/>
            <person name="Mardanov A."/>
            <person name="Danilova E."/>
            <person name="Pimenov N."/>
            <person name="Karnachuk O."/>
            <person name="Ravin N."/>
        </authorList>
    </citation>
    <scope>NUCLEOTIDE SEQUENCE [LARGE SCALE GENOMIC DNA]</scope>
    <source>
        <strain evidence="1">ShG14-8</strain>
    </source>
</reference>
<comment type="caution">
    <text evidence="1">The sequence shown here is derived from an EMBL/GenBank/DDBJ whole genome shotgun (WGS) entry which is preliminary data.</text>
</comment>
<sequence length="101" mass="10884">MPALASSRPDAFCARITASDLNGVQIVNTQLLQQASVLGIDEQIELVEAIWDGIVSRGAAPPLTDTQKTELDHRLADHLVNPNDVVSWSEVKAAALAKIRQ</sequence>
<dbReference type="PATRIC" id="fig|1796491.3.peg.3514"/>
<protein>
    <submittedName>
        <fullName evidence="1">Addiction module component, TIGR02574 family</fullName>
    </submittedName>
</protein>
<gene>
    <name evidence="1" type="ORF">AWT59_3200</name>
</gene>
<dbReference type="Pfam" id="PF09720">
    <property type="entry name" value="Unstab_antitox"/>
    <property type="match status" value="1"/>
</dbReference>
<name>A0A139BPQ5_9PROT</name>